<evidence type="ECO:0000313" key="5">
    <source>
        <dbReference type="Proteomes" id="UP000192247"/>
    </source>
</evidence>
<sequence>MPPPPSSRRPWRTRSSVRLLNGHGVSRRVEPAPAGLPVRRGLFHFWARADRERKERRKGKGEWRNTVAAVVAGAFSPKGEHGRPRVERGGGGGVPYTARPAASQDSSRLPGRVGRLRDNCQQRILRTTPPKVHALQAAGVGGCCVPTGCKAPLGGDDLSNAVRVLCNNQECRAGEFMHRECFDRWQESVLAYLSSCGRARSWSEKQRLQNLWSKKGYDLAFKACGCKCGKGHIRKDVDWVAPAVDEKKKRGRKKRQCDKPGQPPAAGLATGQARGNARTQDACQIVLVGYHQIQQDRMRSSSISSTGSGGCSPPMTPDQFASPIPRSSVNPFYCGDRSGNYDSRHLHGQQEVRMFSRRQDYSVFNCLPRNKINSYNIKVEDDDRSDEIRTFILTTLAQHRTTRLPCCVCHTSMMVFDRFPLVDGSLFLSPRQHSPGSVTVPSGPRGTSGGGAAQQTQYLNAVCMKCLDADWQSLRCVSCKTKWIGTNIIIGTLYLYDFFAAQPCCEERLRCNRCRALVIGPDQRAKYYFSDYSHSIACPSCKSVDYHFVKSLKIYGFD</sequence>
<feature type="region of interest" description="Disordered" evidence="1">
    <location>
        <begin position="297"/>
        <end position="324"/>
    </location>
</feature>
<reference evidence="4 5" key="1">
    <citation type="journal article" date="2017" name="Gigascience">
        <title>Draft genome of the honey bee ectoparasitic mite, Tropilaelaps mercedesae, is shaped by the parasitic life history.</title>
        <authorList>
            <person name="Dong X."/>
            <person name="Armstrong S.D."/>
            <person name="Xia D."/>
            <person name="Makepeace B.L."/>
            <person name="Darby A.C."/>
            <person name="Kadowaki T."/>
        </authorList>
    </citation>
    <scope>NUCLEOTIDE SEQUENCE [LARGE SCALE GENOMIC DNA]</scope>
    <source>
        <strain evidence="4">Wuxi-XJTLU</strain>
    </source>
</reference>
<feature type="domain" description="Headcase middle" evidence="3">
    <location>
        <begin position="351"/>
        <end position="552"/>
    </location>
</feature>
<dbReference type="PANTHER" id="PTHR13425">
    <property type="entry name" value="HEADCASE PROTEIN"/>
    <property type="match status" value="1"/>
</dbReference>
<feature type="region of interest" description="Disordered" evidence="1">
    <location>
        <begin position="245"/>
        <end position="274"/>
    </location>
</feature>
<dbReference type="Pfam" id="PF15353">
    <property type="entry name" value="HECA_N"/>
    <property type="match status" value="1"/>
</dbReference>
<dbReference type="InParanoid" id="A0A1V9X6J3"/>
<dbReference type="FunCoup" id="A0A1V9X6J3">
    <property type="interactions" value="429"/>
</dbReference>
<proteinExistence type="predicted"/>
<dbReference type="Pfam" id="PF16002">
    <property type="entry name" value="Headcase"/>
    <property type="match status" value="1"/>
</dbReference>
<dbReference type="AlphaFoldDB" id="A0A1V9X6J3"/>
<dbReference type="InterPro" id="IPR031947">
    <property type="entry name" value="Headcase_mid"/>
</dbReference>
<dbReference type="InterPro" id="IPR054537">
    <property type="entry name" value="HECA_N"/>
</dbReference>
<gene>
    <name evidence="4" type="ORF">BIW11_12604</name>
</gene>
<comment type="caution">
    <text evidence="4">The sequence shown here is derived from an EMBL/GenBank/DDBJ whole genome shotgun (WGS) entry which is preliminary data.</text>
</comment>
<dbReference type="EMBL" id="MNPL01023019">
    <property type="protein sequence ID" value="OQR68902.1"/>
    <property type="molecule type" value="Genomic_DNA"/>
</dbReference>
<evidence type="ECO:0000313" key="4">
    <source>
        <dbReference type="EMBL" id="OQR68902.1"/>
    </source>
</evidence>
<evidence type="ECO:0000259" key="3">
    <source>
        <dbReference type="Pfam" id="PF16002"/>
    </source>
</evidence>
<dbReference type="PANTHER" id="PTHR13425:SF3">
    <property type="entry name" value="HEADCASE PROTEIN HOMOLOG"/>
    <property type="match status" value="1"/>
</dbReference>
<organism evidence="4 5">
    <name type="scientific">Tropilaelaps mercedesae</name>
    <dbReference type="NCBI Taxonomy" id="418985"/>
    <lineage>
        <taxon>Eukaryota</taxon>
        <taxon>Metazoa</taxon>
        <taxon>Ecdysozoa</taxon>
        <taxon>Arthropoda</taxon>
        <taxon>Chelicerata</taxon>
        <taxon>Arachnida</taxon>
        <taxon>Acari</taxon>
        <taxon>Parasitiformes</taxon>
        <taxon>Mesostigmata</taxon>
        <taxon>Gamasina</taxon>
        <taxon>Dermanyssoidea</taxon>
        <taxon>Laelapidae</taxon>
        <taxon>Tropilaelaps</taxon>
    </lineage>
</organism>
<dbReference type="STRING" id="418985.A0A1V9X6J3"/>
<dbReference type="InterPro" id="IPR026066">
    <property type="entry name" value="Headcase"/>
</dbReference>
<protein>
    <submittedName>
        <fullName evidence="4">Headcase protein-like</fullName>
    </submittedName>
</protein>
<dbReference type="Proteomes" id="UP000192247">
    <property type="component" value="Unassembled WGS sequence"/>
</dbReference>
<evidence type="ECO:0000256" key="1">
    <source>
        <dbReference type="SAM" id="MobiDB-lite"/>
    </source>
</evidence>
<feature type="compositionally biased region" description="Basic and acidic residues" evidence="1">
    <location>
        <begin position="78"/>
        <end position="88"/>
    </location>
</feature>
<accession>A0A1V9X6J3</accession>
<evidence type="ECO:0000259" key="2">
    <source>
        <dbReference type="Pfam" id="PF15353"/>
    </source>
</evidence>
<name>A0A1V9X6J3_9ACAR</name>
<feature type="region of interest" description="Disordered" evidence="1">
    <location>
        <begin position="76"/>
        <end position="113"/>
    </location>
</feature>
<feature type="domain" description="Headcase N-terminal" evidence="2">
    <location>
        <begin position="143"/>
        <end position="239"/>
    </location>
</feature>
<dbReference type="OrthoDB" id="10012848at2759"/>
<keyword evidence="5" id="KW-1185">Reference proteome</keyword>